<proteinExistence type="predicted"/>
<dbReference type="EMBL" id="QGKW02000007">
    <property type="protein sequence ID" value="KAF2618021.1"/>
    <property type="molecule type" value="Genomic_DNA"/>
</dbReference>
<evidence type="ECO:0000313" key="3">
    <source>
        <dbReference type="Proteomes" id="UP000712281"/>
    </source>
</evidence>
<accession>A0A8S9MJE2</accession>
<sequence length="157" mass="18056">MTTYSISRKVQKQANCSPLIRDVKESVKGRELTRICMVSRHGEADVLDFGAKWATVQTMLELRHRAPVPCYLERLFPDLECPLGISWITRSLPQCMSRFPTRSQGSSDLIPLELELGRLERQKKKKGLATVQEVEELEEVEMAENENNQFQDNPQNH</sequence>
<reference evidence="2" key="1">
    <citation type="submission" date="2019-12" db="EMBL/GenBank/DDBJ databases">
        <title>Genome sequencing and annotation of Brassica cretica.</title>
        <authorList>
            <person name="Studholme D.J."/>
            <person name="Sarris P.F."/>
        </authorList>
    </citation>
    <scope>NUCLEOTIDE SEQUENCE</scope>
    <source>
        <strain evidence="2">PFS-001/15</strain>
        <tissue evidence="2">Leaf</tissue>
    </source>
</reference>
<dbReference type="AlphaFoldDB" id="A0A8S9MJE2"/>
<organism evidence="2 3">
    <name type="scientific">Brassica cretica</name>
    <name type="common">Mustard</name>
    <dbReference type="NCBI Taxonomy" id="69181"/>
    <lineage>
        <taxon>Eukaryota</taxon>
        <taxon>Viridiplantae</taxon>
        <taxon>Streptophyta</taxon>
        <taxon>Embryophyta</taxon>
        <taxon>Tracheophyta</taxon>
        <taxon>Spermatophyta</taxon>
        <taxon>Magnoliopsida</taxon>
        <taxon>eudicotyledons</taxon>
        <taxon>Gunneridae</taxon>
        <taxon>Pentapetalae</taxon>
        <taxon>rosids</taxon>
        <taxon>malvids</taxon>
        <taxon>Brassicales</taxon>
        <taxon>Brassicaceae</taxon>
        <taxon>Brassiceae</taxon>
        <taxon>Brassica</taxon>
    </lineage>
</organism>
<evidence type="ECO:0000313" key="2">
    <source>
        <dbReference type="EMBL" id="KAF2618021.1"/>
    </source>
</evidence>
<name>A0A8S9MJE2_BRACR</name>
<evidence type="ECO:0000256" key="1">
    <source>
        <dbReference type="SAM" id="MobiDB-lite"/>
    </source>
</evidence>
<protein>
    <submittedName>
        <fullName evidence="2">Uncharacterized protein</fullName>
    </submittedName>
</protein>
<dbReference type="Proteomes" id="UP000712281">
    <property type="component" value="Unassembled WGS sequence"/>
</dbReference>
<feature type="region of interest" description="Disordered" evidence="1">
    <location>
        <begin position="137"/>
        <end position="157"/>
    </location>
</feature>
<comment type="caution">
    <text evidence="2">The sequence shown here is derived from an EMBL/GenBank/DDBJ whole genome shotgun (WGS) entry which is preliminary data.</text>
</comment>
<gene>
    <name evidence="2" type="ORF">F2Q68_00041199</name>
</gene>